<evidence type="ECO:0000313" key="2">
    <source>
        <dbReference type="Proteomes" id="UP001160148"/>
    </source>
</evidence>
<dbReference type="EMBL" id="CARXXK010000003">
    <property type="protein sequence ID" value="CAI6363671.1"/>
    <property type="molecule type" value="Genomic_DNA"/>
</dbReference>
<evidence type="ECO:0000313" key="1">
    <source>
        <dbReference type="EMBL" id="CAI6363671.1"/>
    </source>
</evidence>
<proteinExistence type="predicted"/>
<protein>
    <submittedName>
        <fullName evidence="1">Uncharacterized protein</fullName>
    </submittedName>
</protein>
<dbReference type="AlphaFoldDB" id="A0AAV0X7J4"/>
<sequence length="180" mass="20796">MLYRATRWKLSSQDLLAFKQGMVSLSRRRTFTKRLVKVDIPVPIVDQREVAFCYFTQIASIDLKRKNKWGYHLIHQKRNNFLAWLGMRANDSSATVVSEVSASTEISASTKYTTPNRLLIVSNENVSKINERMKILETTGDLELCKSLPSNNFRQMTKIIGIRFLFNMRLLVGQQVTSIY</sequence>
<comment type="caution">
    <text evidence="1">The sequence shown here is derived from an EMBL/GenBank/DDBJ whole genome shotgun (WGS) entry which is preliminary data.</text>
</comment>
<reference evidence="1 2" key="1">
    <citation type="submission" date="2023-01" db="EMBL/GenBank/DDBJ databases">
        <authorList>
            <person name="Whitehead M."/>
        </authorList>
    </citation>
    <scope>NUCLEOTIDE SEQUENCE [LARGE SCALE GENOMIC DNA]</scope>
</reference>
<gene>
    <name evidence="1" type="ORF">MEUPH1_LOCUS18584</name>
</gene>
<dbReference type="Proteomes" id="UP001160148">
    <property type="component" value="Unassembled WGS sequence"/>
</dbReference>
<keyword evidence="2" id="KW-1185">Reference proteome</keyword>
<name>A0AAV0X7J4_9HEMI</name>
<organism evidence="1 2">
    <name type="scientific">Macrosiphum euphorbiae</name>
    <name type="common">potato aphid</name>
    <dbReference type="NCBI Taxonomy" id="13131"/>
    <lineage>
        <taxon>Eukaryota</taxon>
        <taxon>Metazoa</taxon>
        <taxon>Ecdysozoa</taxon>
        <taxon>Arthropoda</taxon>
        <taxon>Hexapoda</taxon>
        <taxon>Insecta</taxon>
        <taxon>Pterygota</taxon>
        <taxon>Neoptera</taxon>
        <taxon>Paraneoptera</taxon>
        <taxon>Hemiptera</taxon>
        <taxon>Sternorrhyncha</taxon>
        <taxon>Aphidomorpha</taxon>
        <taxon>Aphidoidea</taxon>
        <taxon>Aphididae</taxon>
        <taxon>Macrosiphini</taxon>
        <taxon>Macrosiphum</taxon>
    </lineage>
</organism>
<accession>A0AAV0X7J4</accession>